<feature type="transmembrane region" description="Helical" evidence="2">
    <location>
        <begin position="97"/>
        <end position="117"/>
    </location>
</feature>
<organism evidence="3 4">
    <name type="scientific">Streptomyces marianii</name>
    <dbReference type="NCBI Taxonomy" id="1817406"/>
    <lineage>
        <taxon>Bacteria</taxon>
        <taxon>Bacillati</taxon>
        <taxon>Actinomycetota</taxon>
        <taxon>Actinomycetes</taxon>
        <taxon>Kitasatosporales</taxon>
        <taxon>Streptomycetaceae</taxon>
        <taxon>Streptomyces</taxon>
    </lineage>
</organism>
<dbReference type="AlphaFoldDB" id="A0A5R9DS80"/>
<keyword evidence="2" id="KW-0472">Membrane</keyword>
<feature type="region of interest" description="Disordered" evidence="1">
    <location>
        <begin position="65"/>
        <end position="88"/>
    </location>
</feature>
<keyword evidence="2" id="KW-0812">Transmembrane</keyword>
<keyword evidence="4" id="KW-1185">Reference proteome</keyword>
<accession>A0A5R9DS80</accession>
<comment type="caution">
    <text evidence="3">The sequence shown here is derived from an EMBL/GenBank/DDBJ whole genome shotgun (WGS) entry which is preliminary data.</text>
</comment>
<proteinExistence type="predicted"/>
<evidence type="ECO:0000313" key="3">
    <source>
        <dbReference type="EMBL" id="TLQ38846.1"/>
    </source>
</evidence>
<protein>
    <recommendedName>
        <fullName evidence="5">DUF2637 domain-containing protein</fullName>
    </recommendedName>
</protein>
<dbReference type="OrthoDB" id="4210382at2"/>
<feature type="transmembrane region" description="Helical" evidence="2">
    <location>
        <begin position="132"/>
        <end position="153"/>
    </location>
</feature>
<evidence type="ECO:0008006" key="5">
    <source>
        <dbReference type="Google" id="ProtNLM"/>
    </source>
</evidence>
<evidence type="ECO:0000256" key="2">
    <source>
        <dbReference type="SAM" id="Phobius"/>
    </source>
</evidence>
<name>A0A5R9DS80_9ACTN</name>
<dbReference type="EMBL" id="VAWE01000004">
    <property type="protein sequence ID" value="TLQ38846.1"/>
    <property type="molecule type" value="Genomic_DNA"/>
</dbReference>
<dbReference type="Proteomes" id="UP000305921">
    <property type="component" value="Unassembled WGS sequence"/>
</dbReference>
<feature type="transmembrane region" description="Helical" evidence="2">
    <location>
        <begin position="165"/>
        <end position="182"/>
    </location>
</feature>
<keyword evidence="2" id="KW-1133">Transmembrane helix</keyword>
<reference evidence="3 4" key="1">
    <citation type="submission" date="2019-05" db="EMBL/GenBank/DDBJ databases">
        <title>Streptomyces marianii sp. nov., a novel marine actinomycete from southern coast of India.</title>
        <authorList>
            <person name="Iniyan A.M."/>
            <person name="Wink J."/>
            <person name="Ramprasad E."/>
            <person name="Ramana C.V."/>
            <person name="Bunk B."/>
            <person name="Sproer C."/>
            <person name="Joseph F.-J.R.S."/>
            <person name="Vincent S.G.P."/>
        </authorList>
    </citation>
    <scope>NUCLEOTIDE SEQUENCE [LARGE SCALE GENOMIC DNA]</scope>
    <source>
        <strain evidence="3 4">ICN19</strain>
    </source>
</reference>
<evidence type="ECO:0000313" key="4">
    <source>
        <dbReference type="Proteomes" id="UP000305921"/>
    </source>
</evidence>
<evidence type="ECO:0000256" key="1">
    <source>
        <dbReference type="SAM" id="MobiDB-lite"/>
    </source>
</evidence>
<sequence>MNGPESTTPESAPAPRTRAARVAFDQITVNREAAAAAEATKSGAVVGREERKTAALRGKLERQALKENGKGASKRRRSRARAERAERTGRMMTKRRSLIITALAFAVSVGASMPLQIDYFSGLHNASTPGQVLGWIGVSLALVVETAAWVFVIHGLDAALKGGAAGRYRVGAFALASVAAYINHQHGTELFGPVAGWALALAALLSVAAVESYVSLQKETGATKHKRRSLDERRADWAFRIAHPIAAFCSWRLKTIHGLDMTPREAREAWWELKHQAGLGLTKRIIGRAADKRAKVATALAELAAAPYKNTADDDPDGPVLIIPGVTAAPSTVTLVDVLGRPLKGAKFPVPSGKQARRASAGGAQIERTEDEWNALIDAAAEALPKLEERAERDGRLIGPEGTVSPRTLAKAVGIRAEQGAELIDRLGSARGMTLRKFHRVNGHAFGEPKRLEEAGI</sequence>
<gene>
    <name evidence="3" type="ORF">FEF34_40250</name>
</gene>
<feature type="transmembrane region" description="Helical" evidence="2">
    <location>
        <begin position="194"/>
        <end position="216"/>
    </location>
</feature>
<dbReference type="RefSeq" id="WP_138058414.1">
    <property type="nucleotide sequence ID" value="NZ_VAWE01000004.1"/>
</dbReference>